<dbReference type="Gene3D" id="2.40.100.10">
    <property type="entry name" value="Cyclophilin-like"/>
    <property type="match status" value="1"/>
</dbReference>
<dbReference type="InterPro" id="IPR029000">
    <property type="entry name" value="Cyclophilin-like_dom_sf"/>
</dbReference>
<gene>
    <name evidence="5" type="ORF">ABLG96_13625</name>
</gene>
<evidence type="ECO:0000259" key="4">
    <source>
        <dbReference type="PROSITE" id="PS50072"/>
    </source>
</evidence>
<sequence length="348" mass="34965">MPTNQQRREAAKRKLQRQLVRREEQRARRRRTTLIVGSVAVLLIAAGVVLAITTSNKEADTAASADPSASSSSDESAPTSSEGPVAPCTYTAGGTAAKKVELPGNTSPEQTGKVAATLSLNGETVDVSLDRSLAPCSVSSFLSLAAQGFYDNTTCTRLTKSAALNVLQCGDPSGKGNGGPGYTYQPTAPTVDKPYPVGTLAMANVPSSQGAPAEEGSQFFIVYGKTEIPASYSVIGTVSTAGMKVVDAITTKGVNDDRQDGAPNAEAKIESIKVPEAAVTASTVWSTPSSADPNSGANDSTGAVPSGSASTSGSDGSATSGAASTTGAESSGAVSTGESSSAGQTTTN</sequence>
<dbReference type="SUPFAM" id="SSF50891">
    <property type="entry name" value="Cyclophilin-like"/>
    <property type="match status" value="1"/>
</dbReference>
<evidence type="ECO:0000256" key="3">
    <source>
        <dbReference type="SAM" id="Phobius"/>
    </source>
</evidence>
<feature type="compositionally biased region" description="Low complexity" evidence="2">
    <location>
        <begin position="61"/>
        <end position="82"/>
    </location>
</feature>
<feature type="region of interest" description="Disordered" evidence="2">
    <location>
        <begin position="58"/>
        <end position="90"/>
    </location>
</feature>
<proteinExistence type="predicted"/>
<dbReference type="PROSITE" id="PS50072">
    <property type="entry name" value="CSA_PPIASE_2"/>
    <property type="match status" value="1"/>
</dbReference>
<dbReference type="EMBL" id="CP159218">
    <property type="protein sequence ID" value="XCG62300.1"/>
    <property type="molecule type" value="Genomic_DNA"/>
</dbReference>
<evidence type="ECO:0000256" key="2">
    <source>
        <dbReference type="SAM" id="MobiDB-lite"/>
    </source>
</evidence>
<comment type="function">
    <text evidence="1">PPIases accelerate the folding of proteins. It catalyzes the cis-trans isomerization of proline imidic peptide bonds in oligopeptides.</text>
</comment>
<accession>A0AAU8DLD5</accession>
<feature type="transmembrane region" description="Helical" evidence="3">
    <location>
        <begin position="32"/>
        <end position="52"/>
    </location>
</feature>
<keyword evidence="3" id="KW-0812">Transmembrane</keyword>
<reference evidence="5" key="1">
    <citation type="submission" date="2024-05" db="EMBL/GenBank/DDBJ databases">
        <authorList>
            <person name="Cai S.Y."/>
            <person name="Jin L.M."/>
            <person name="Li H.R."/>
        </authorList>
    </citation>
    <scope>NUCLEOTIDE SEQUENCE</scope>
    <source>
        <strain evidence="5">A5-74</strain>
    </source>
</reference>
<dbReference type="RefSeq" id="WP_353647915.1">
    <property type="nucleotide sequence ID" value="NZ_CP159218.1"/>
</dbReference>
<dbReference type="EC" id="5.2.1.8" evidence="5"/>
<feature type="compositionally biased region" description="Low complexity" evidence="2">
    <location>
        <begin position="300"/>
        <end position="348"/>
    </location>
</feature>
<evidence type="ECO:0000313" key="5">
    <source>
        <dbReference type="EMBL" id="XCG62300.1"/>
    </source>
</evidence>
<evidence type="ECO:0000256" key="1">
    <source>
        <dbReference type="ARBA" id="ARBA00002388"/>
    </source>
</evidence>
<keyword evidence="5" id="KW-0413">Isomerase</keyword>
<feature type="compositionally biased region" description="Polar residues" evidence="2">
    <location>
        <begin position="283"/>
        <end position="299"/>
    </location>
</feature>
<dbReference type="InterPro" id="IPR002130">
    <property type="entry name" value="Cyclophilin-type_PPIase_dom"/>
</dbReference>
<feature type="region of interest" description="Disordered" evidence="2">
    <location>
        <begin position="1"/>
        <end position="28"/>
    </location>
</feature>
<dbReference type="Pfam" id="PF00160">
    <property type="entry name" value="Pro_isomerase"/>
    <property type="match status" value="1"/>
</dbReference>
<keyword evidence="3" id="KW-0472">Membrane</keyword>
<feature type="region of interest" description="Disordered" evidence="2">
    <location>
        <begin position="283"/>
        <end position="348"/>
    </location>
</feature>
<dbReference type="InterPro" id="IPR044666">
    <property type="entry name" value="Cyclophilin_A-like"/>
</dbReference>
<protein>
    <submittedName>
        <fullName evidence="5">Peptidylprolyl isomerase</fullName>
        <ecNumber evidence="5">5.2.1.8</ecNumber>
    </submittedName>
</protein>
<feature type="domain" description="PPIase cyclophilin-type" evidence="4">
    <location>
        <begin position="125"/>
        <end position="274"/>
    </location>
</feature>
<organism evidence="5">
    <name type="scientific">Nakamurella sp. A5-74</name>
    <dbReference type="NCBI Taxonomy" id="3158264"/>
    <lineage>
        <taxon>Bacteria</taxon>
        <taxon>Bacillati</taxon>
        <taxon>Actinomycetota</taxon>
        <taxon>Actinomycetes</taxon>
        <taxon>Nakamurellales</taxon>
        <taxon>Nakamurellaceae</taxon>
        <taxon>Nakamurella</taxon>
    </lineage>
</organism>
<name>A0AAU8DLD5_9ACTN</name>
<dbReference type="PANTHER" id="PTHR45625">
    <property type="entry name" value="PEPTIDYL-PROLYL CIS-TRANS ISOMERASE-RELATED"/>
    <property type="match status" value="1"/>
</dbReference>
<dbReference type="AlphaFoldDB" id="A0AAU8DLD5"/>
<dbReference type="PANTHER" id="PTHR45625:SF3">
    <property type="entry name" value="PEPTIDYL-PROLYL CIS-TRANS ISOMERASE B-RELATED"/>
    <property type="match status" value="1"/>
</dbReference>
<dbReference type="GO" id="GO:0003755">
    <property type="term" value="F:peptidyl-prolyl cis-trans isomerase activity"/>
    <property type="evidence" value="ECO:0007669"/>
    <property type="project" value="UniProtKB-EC"/>
</dbReference>
<dbReference type="CDD" id="cd00317">
    <property type="entry name" value="cyclophilin"/>
    <property type="match status" value="1"/>
</dbReference>
<keyword evidence="3" id="KW-1133">Transmembrane helix</keyword>